<dbReference type="GO" id="GO:0003682">
    <property type="term" value="F:chromatin binding"/>
    <property type="evidence" value="ECO:0007669"/>
    <property type="project" value="TreeGrafter"/>
</dbReference>
<comment type="cofactor">
    <cofactor evidence="1 14">
        <name>pyridoxal 5'-phosphate</name>
        <dbReference type="ChEBI" id="CHEBI:597326"/>
    </cofactor>
</comment>
<sequence>MPNILKRNRPCREIVRDNRKVSCGIVFKASISDRERWEIITFEIPCERMAFFRNYTTEAVSQSILEGKVQGQGIGRMLGNEDVDVTFSERELDMNMDAQYESEPDDAGRLQSDVTAGNDASVSNSELQPSGRKNVAGKWGSSFWKDCQPMATPGASDSGQDSKSEDRHAEGSEDNVSNGRDDRMESEDEEGQEGGKGGKGHSDVPADEMLSDEYYEQDGEDQSDLMRYKGFSKPVDLSSRLQSKPVPIKNNVSRRSRGLHNHEAENFVILLAEDDPDDADFDPDHGALSGHMGDKGKDWEGEDSDEDVNSNDLVISDGEDDDDSYYTKKPKGRQQGKGGCNTKSSREHMSSRASGRQKRGKTSFEEDEYSAEDSDRDEDFMNMIQRGAHLRKSNARSSMSTKNGGRNKEVRTSSRSVRKVSYVESDESEETGEGKKKKAQKDEVEEEDGDSIERVLWHQPRGTAEDAMRNNRSTEPILLSYLFDSVPDWKEMEFLIKWKGQSHLHCQWKSFSDLQNLSGFKKVLNYTKKVMEDVRYRRSFTREEIEVNDVSKEMDLDLITQNSQVERVIADRITKDSSGNVVPEYLVKWRGLSYAEATWEKDADIAFAQDAIDEYKAREAAIAVQGKMVDLQRKKGKASLRKLDEQPEWLRGGKLRDYQLEGLNFLVNSWRNDTNVILADEMGLGKTVQSVSMLGFLQNAQQISGPFLVVVPLSTLSNWAKEFRKWLPEMNVIVYVGTRASREVCQQYEFYNDKRVGQPIKFSTLLTTYEVVLKDKAFLSKIKWNYLMVDEAHRLKNSEAQLYTALLEFSTKNKLLITGTPLQNSVEELWALLHFLDSDKFRSKDDFVHNYKNLSSFNENELANLHLELRPHILRRVIKDVEKSLPPKIERILRVEMSPLQKQYYKWILERNFQDLNKGVRGNQVSLLNIVVELKKCCNHPFLFESADHGYGGDISTNDSSKLERIILSSGKLVILDKLLVRLHETKHRVLIFSQMVRMLDIIAQYMSLRGFQFQRLDGSTKAELRQQAMDHFNAPGSDDFCFLLSTRAGGLGINLATADTVIIFDSDWNPQNDLQAMSRAHRIGQQEVVNIYRFVTSKSVEEDILERAKKKMVLDHLVIQKLNAEGRLEKKEAKKGGYFDKNELSAILRFGAEELFKDDRSDEESKKRLLSMDIDEILERAEKVEEKEAGGEQGNEFAEDDGSFWSRWIKPDAVAEAEDALAPRSARNIKSYAEDNQPGRSNKRKKKGSEPPEPQDRVQKRRKADYSAPLAPMIEGASSQVREWSHGNLPKRDALRFSRAVIKFGNLNQIDLIAEEVGGTVVAAPPDAQIELFDALVDGCREAVEVGNLDPKGPLLDFFGVPVKANDLLNRVQELQLLAKRISRYENPVAQFRVLMYLKPSNWSKGCGWNQIDDARLLLGIHYHGFGNWEKIRLDERLGLSKKIAPAELQHHETFLPRAPNLKDRANALLEMELAAIGGKKANAKGGRKASKKGRENLLKISVSRDRDKKVKPRSVMVSVQTNKNRPQRPQRVEQLVKEEGEMSGNEELCEQFKEVKWMEWCEEVMFDEIKTLRRLNKLQTTSADLPKEKVLSKIRNYLQLIGWRIDQIVLDYGEELYKQDRMTIRLWNYVSTFSNLSGERLRQIYSKLKQKQEEDAGVGPSHANGAAYGSLDKDCDPTNFERHMGYKNETAYPLSEPINRGHDAGKFEAWKRRRRTEADIQPQFKPPLQRPPSTRLSNPSSLGILGAGPPDNRPFLERPYRVRQTGFPPKQKFTSVILSRRIPIGSLLSATHSSPNTAKEPEKRGRDTLLCYLLIRTHHNQSWYGGKMDYFYGPGRNHLFVPGPVNIPEPVIRAMNRNNEDYRSPAVPAMTKTLLEDVKKIFKTTSGIPFIIPTTGTGAWESALTNTLSPGDRTVSFVIGQFSLLWIDQQQRLGFNVDVVESDWGQGANLDILASKLAEDTAHTIKAVCIVHNETATGVTNNLAKVRKILDDYSHPALFLVDGVSSICALDFRMDEWGVDVALTGSQKALSLPTGMGIVCASPKAIEASKTAKSFRVFFDWKDYLKFYSLGTFWPYTPSIQLLYGLRAALDLLFEEGLENVFARHARLGKATRLAVEAWGLKNCTQKEEWFSDTVTAVVVPPYIDSAEIVRRGWKRYNLSLGLGLNKVAGKVFRIGHLGNLNELQLLGCLAGVEMILKDVGYPVKLGSGVAAACAYLQNNTPLIPSRV</sequence>
<dbReference type="FunFam" id="3.40.640.10:FF:000054">
    <property type="entry name" value="Serine--glyoxylate aminotransferase"/>
    <property type="match status" value="1"/>
</dbReference>
<dbReference type="PANTHER" id="PTHR45623:SF14">
    <property type="entry name" value="CHROMODOMAIN-HELICASE-DNA-BINDING PROTEIN 1"/>
    <property type="match status" value="1"/>
</dbReference>
<keyword evidence="7" id="KW-0378">Hydrolase</keyword>
<evidence type="ECO:0000256" key="7">
    <source>
        <dbReference type="ARBA" id="ARBA00022801"/>
    </source>
</evidence>
<dbReference type="SUPFAM" id="SSF53383">
    <property type="entry name" value="PLP-dependent transferases"/>
    <property type="match status" value="1"/>
</dbReference>
<dbReference type="InterPro" id="IPR015421">
    <property type="entry name" value="PyrdxlP-dep_Trfase_major"/>
</dbReference>
<evidence type="ECO:0000313" key="20">
    <source>
        <dbReference type="Proteomes" id="UP000657918"/>
    </source>
</evidence>
<dbReference type="InterPro" id="IPR038718">
    <property type="entry name" value="SNF2-like_sf"/>
</dbReference>
<dbReference type="PROSITE" id="PS00595">
    <property type="entry name" value="AA_TRANSFER_CLASS_5"/>
    <property type="match status" value="1"/>
</dbReference>
<evidence type="ECO:0000259" key="18">
    <source>
        <dbReference type="PROSITE" id="PS51194"/>
    </source>
</evidence>
<dbReference type="GO" id="GO:0005524">
    <property type="term" value="F:ATP binding"/>
    <property type="evidence" value="ECO:0007669"/>
    <property type="project" value="UniProtKB-KW"/>
</dbReference>
<dbReference type="Proteomes" id="UP000657918">
    <property type="component" value="Unassembled WGS sequence"/>
</dbReference>
<dbReference type="Pfam" id="PF13907">
    <property type="entry name" value="CHD1-like_C"/>
    <property type="match status" value="1"/>
</dbReference>
<dbReference type="InterPro" id="IPR020578">
    <property type="entry name" value="Aminotrans_V_PyrdxlP_BS"/>
</dbReference>
<dbReference type="PANTHER" id="PTHR45623">
    <property type="entry name" value="CHROMODOMAIN-HELICASE-DNA-BINDING PROTEIN 3-RELATED-RELATED"/>
    <property type="match status" value="1"/>
</dbReference>
<dbReference type="InterPro" id="IPR049730">
    <property type="entry name" value="SNF2/RAD54-like_C"/>
</dbReference>
<dbReference type="CDD" id="cd18659">
    <property type="entry name" value="CD2_tandem"/>
    <property type="match status" value="1"/>
</dbReference>
<evidence type="ECO:0000256" key="6">
    <source>
        <dbReference type="ARBA" id="ARBA00022741"/>
    </source>
</evidence>
<dbReference type="PROSITE" id="PS51194">
    <property type="entry name" value="HELICASE_CTER"/>
    <property type="match status" value="1"/>
</dbReference>
<feature type="compositionally biased region" description="Acidic residues" evidence="15">
    <location>
        <begin position="205"/>
        <end position="223"/>
    </location>
</feature>
<comment type="subcellular location">
    <subcellularLocation>
        <location evidence="2">Nucleus</location>
    </subcellularLocation>
</comment>
<dbReference type="PROSITE" id="PS51192">
    <property type="entry name" value="HELICASE_ATP_BIND_1"/>
    <property type="match status" value="1"/>
</dbReference>
<feature type="compositionally biased region" description="Acidic residues" evidence="15">
    <location>
        <begin position="365"/>
        <end position="380"/>
    </location>
</feature>
<keyword evidence="6" id="KW-0547">Nucleotide-binding</keyword>
<dbReference type="GO" id="GO:0003677">
    <property type="term" value="F:DNA binding"/>
    <property type="evidence" value="ECO:0007669"/>
    <property type="project" value="UniProtKB-KW"/>
</dbReference>
<dbReference type="InterPro" id="IPR015424">
    <property type="entry name" value="PyrdxlP-dep_Trfase"/>
</dbReference>
<evidence type="ECO:0000256" key="12">
    <source>
        <dbReference type="ARBA" id="ARBA00023125"/>
    </source>
</evidence>
<dbReference type="CDD" id="cd18793">
    <property type="entry name" value="SF2_C_SNF"/>
    <property type="match status" value="1"/>
</dbReference>
<keyword evidence="8" id="KW-0347">Helicase</keyword>
<feature type="compositionally biased region" description="Low complexity" evidence="15">
    <location>
        <begin position="413"/>
        <end position="423"/>
    </location>
</feature>
<dbReference type="Gene3D" id="3.40.50.300">
    <property type="entry name" value="P-loop containing nucleotide triphosphate hydrolases"/>
    <property type="match status" value="1"/>
</dbReference>
<dbReference type="SMART" id="SM00487">
    <property type="entry name" value="DEXDc"/>
    <property type="match status" value="1"/>
</dbReference>
<dbReference type="GO" id="GO:0008483">
    <property type="term" value="F:transaminase activity"/>
    <property type="evidence" value="ECO:0007669"/>
    <property type="project" value="UniProtKB-ARBA"/>
</dbReference>
<dbReference type="SMART" id="SM00298">
    <property type="entry name" value="CHROMO"/>
    <property type="match status" value="2"/>
</dbReference>
<dbReference type="SMART" id="SM00490">
    <property type="entry name" value="HELICc"/>
    <property type="match status" value="1"/>
</dbReference>
<evidence type="ECO:0000259" key="17">
    <source>
        <dbReference type="PROSITE" id="PS51192"/>
    </source>
</evidence>
<dbReference type="Pfam" id="PF23588">
    <property type="entry name" value="HTH_CHD1_Hrp3"/>
    <property type="match status" value="1"/>
</dbReference>
<name>A0A835JV81_9ROSI</name>
<dbReference type="FunFam" id="3.40.50.300:FF:000130">
    <property type="entry name" value="Chromodomain-helicase-DNA-binding protein 2 isoform 1"/>
    <property type="match status" value="1"/>
</dbReference>
<dbReference type="InterPro" id="IPR027417">
    <property type="entry name" value="P-loop_NTPase"/>
</dbReference>
<comment type="caution">
    <text evidence="19">The sequence shown here is derived from an EMBL/GenBank/DDBJ whole genome shotgun (WGS) entry which is preliminary data.</text>
</comment>
<dbReference type="FunFam" id="3.90.1150.10:FF:000031">
    <property type="entry name" value="Serine--glyoxylate aminotransferase"/>
    <property type="match status" value="1"/>
</dbReference>
<dbReference type="GO" id="GO:0004386">
    <property type="term" value="F:helicase activity"/>
    <property type="evidence" value="ECO:0007669"/>
    <property type="project" value="UniProtKB-KW"/>
</dbReference>
<dbReference type="InterPro" id="IPR000192">
    <property type="entry name" value="Aminotrans_V_dom"/>
</dbReference>
<dbReference type="FunFam" id="2.40.50.40:FF:000038">
    <property type="entry name" value="Chromo domain-containing protein 1"/>
    <property type="match status" value="1"/>
</dbReference>
<dbReference type="GO" id="GO:0042393">
    <property type="term" value="F:histone binding"/>
    <property type="evidence" value="ECO:0007669"/>
    <property type="project" value="TreeGrafter"/>
</dbReference>
<evidence type="ECO:0000256" key="4">
    <source>
        <dbReference type="ARBA" id="ARBA00009236"/>
    </source>
</evidence>
<evidence type="ECO:0000313" key="19">
    <source>
        <dbReference type="EMBL" id="KAF9675489.1"/>
    </source>
</evidence>
<evidence type="ECO:0000256" key="13">
    <source>
        <dbReference type="ARBA" id="ARBA00023242"/>
    </source>
</evidence>
<dbReference type="Pfam" id="PF00385">
    <property type="entry name" value="Chromo"/>
    <property type="match status" value="1"/>
</dbReference>
<feature type="region of interest" description="Disordered" evidence="15">
    <location>
        <begin position="1220"/>
        <end position="1273"/>
    </location>
</feature>
<dbReference type="Gene3D" id="2.40.50.40">
    <property type="match status" value="2"/>
</dbReference>
<feature type="region of interest" description="Disordered" evidence="15">
    <location>
        <begin position="100"/>
        <end position="262"/>
    </location>
</feature>
<dbReference type="GO" id="GO:0140658">
    <property type="term" value="F:ATP-dependent chromatin remodeler activity"/>
    <property type="evidence" value="ECO:0007669"/>
    <property type="project" value="TreeGrafter"/>
</dbReference>
<dbReference type="InterPro" id="IPR015422">
    <property type="entry name" value="PyrdxlP-dep_Trfase_small"/>
</dbReference>
<feature type="domain" description="Helicase C-terminal" evidence="18">
    <location>
        <begin position="975"/>
        <end position="1126"/>
    </location>
</feature>
<dbReference type="SUPFAM" id="SSF54160">
    <property type="entry name" value="Chromo domain-like"/>
    <property type="match status" value="2"/>
</dbReference>
<dbReference type="InterPro" id="IPR016197">
    <property type="entry name" value="Chromo-like_dom_sf"/>
</dbReference>
<dbReference type="GO" id="GO:0000785">
    <property type="term" value="C:chromatin"/>
    <property type="evidence" value="ECO:0007669"/>
    <property type="project" value="TreeGrafter"/>
</dbReference>
<dbReference type="InterPro" id="IPR023780">
    <property type="entry name" value="Chromo_domain"/>
</dbReference>
<dbReference type="CDD" id="cd06451">
    <property type="entry name" value="AGAT_like"/>
    <property type="match status" value="1"/>
</dbReference>
<dbReference type="Gene3D" id="1.10.10.60">
    <property type="entry name" value="Homeodomain-like"/>
    <property type="match status" value="1"/>
</dbReference>
<organism evidence="19 20">
    <name type="scientific">Salix dunnii</name>
    <dbReference type="NCBI Taxonomy" id="1413687"/>
    <lineage>
        <taxon>Eukaryota</taxon>
        <taxon>Viridiplantae</taxon>
        <taxon>Streptophyta</taxon>
        <taxon>Embryophyta</taxon>
        <taxon>Tracheophyta</taxon>
        <taxon>Spermatophyta</taxon>
        <taxon>Magnoliopsida</taxon>
        <taxon>eudicotyledons</taxon>
        <taxon>Gunneridae</taxon>
        <taxon>Pentapetalae</taxon>
        <taxon>rosids</taxon>
        <taxon>fabids</taxon>
        <taxon>Malpighiales</taxon>
        <taxon>Salicaceae</taxon>
        <taxon>Saliceae</taxon>
        <taxon>Salix</taxon>
    </lineage>
</organism>
<dbReference type="InterPro" id="IPR025260">
    <property type="entry name" value="CHD1-like_C"/>
</dbReference>
<comment type="similarity">
    <text evidence="3">Belongs to the SNF2/RAD54 helicase family.</text>
</comment>
<dbReference type="InterPro" id="IPR000953">
    <property type="entry name" value="Chromo/chromo_shadow_dom"/>
</dbReference>
<evidence type="ECO:0000256" key="1">
    <source>
        <dbReference type="ARBA" id="ARBA00001933"/>
    </source>
</evidence>
<dbReference type="Gene3D" id="3.40.640.10">
    <property type="entry name" value="Type I PLP-dependent aspartate aminotransferase-like (Major domain)"/>
    <property type="match status" value="1"/>
</dbReference>
<keyword evidence="9" id="KW-0067">ATP-binding</keyword>
<reference evidence="19 20" key="1">
    <citation type="submission" date="2020-10" db="EMBL/GenBank/DDBJ databases">
        <title>Plant Genome Project.</title>
        <authorList>
            <person name="Zhang R.-G."/>
        </authorList>
    </citation>
    <scope>NUCLEOTIDE SEQUENCE [LARGE SCALE GENOMIC DNA]</scope>
    <source>
        <strain evidence="19">FAFU-HL-1</strain>
        <tissue evidence="19">Leaf</tissue>
    </source>
</reference>
<dbReference type="Pfam" id="PF00271">
    <property type="entry name" value="Helicase_C"/>
    <property type="match status" value="1"/>
</dbReference>
<protein>
    <recommendedName>
        <fullName evidence="21">Protein CHROMATIN REMODELING 5</fullName>
    </recommendedName>
</protein>
<dbReference type="FunFam" id="2.40.50.40:FF:000032">
    <property type="entry name" value="protein CHROMATIN REMODELING 5 isoform X2"/>
    <property type="match status" value="1"/>
</dbReference>
<dbReference type="GO" id="GO:0005634">
    <property type="term" value="C:nucleus"/>
    <property type="evidence" value="ECO:0007669"/>
    <property type="project" value="UniProtKB-SubCell"/>
</dbReference>
<feature type="domain" description="Chromo" evidence="16">
    <location>
        <begin position="563"/>
        <end position="627"/>
    </location>
</feature>
<dbReference type="Pfam" id="PF00176">
    <property type="entry name" value="SNF2-rel_dom"/>
    <property type="match status" value="1"/>
</dbReference>
<feature type="compositionally biased region" description="Basic and acidic residues" evidence="15">
    <location>
        <begin position="160"/>
        <end position="171"/>
    </location>
</feature>
<feature type="region of interest" description="Disordered" evidence="15">
    <location>
        <begin position="1718"/>
        <end position="1756"/>
    </location>
</feature>
<feature type="compositionally biased region" description="Polar residues" evidence="15">
    <location>
        <begin position="1733"/>
        <end position="1743"/>
    </location>
</feature>
<dbReference type="Gene3D" id="3.90.1150.10">
    <property type="entry name" value="Aspartate Aminotransferase, domain 1"/>
    <property type="match status" value="1"/>
</dbReference>
<dbReference type="EMBL" id="JADGMS010000009">
    <property type="protein sequence ID" value="KAF9675489.1"/>
    <property type="molecule type" value="Genomic_DNA"/>
</dbReference>
<feature type="domain" description="Chromo" evidence="16">
    <location>
        <begin position="450"/>
        <end position="538"/>
    </location>
</feature>
<evidence type="ECO:0000256" key="9">
    <source>
        <dbReference type="ARBA" id="ARBA00022840"/>
    </source>
</evidence>
<evidence type="ECO:0000256" key="10">
    <source>
        <dbReference type="ARBA" id="ARBA00022853"/>
    </source>
</evidence>
<evidence type="ECO:0000256" key="8">
    <source>
        <dbReference type="ARBA" id="ARBA00022806"/>
    </source>
</evidence>
<evidence type="ECO:0000259" key="16">
    <source>
        <dbReference type="PROSITE" id="PS50013"/>
    </source>
</evidence>
<keyword evidence="5" id="KW-0677">Repeat</keyword>
<keyword evidence="13" id="KW-0539">Nucleus</keyword>
<feature type="compositionally biased region" description="Polar residues" evidence="15">
    <location>
        <begin position="112"/>
        <end position="128"/>
    </location>
</feature>
<dbReference type="InterPro" id="IPR056302">
    <property type="entry name" value="CHD1-2/Hrp3_HTH"/>
</dbReference>
<dbReference type="InterPro" id="IPR000330">
    <property type="entry name" value="SNF2_N"/>
</dbReference>
<evidence type="ECO:0000256" key="14">
    <source>
        <dbReference type="RuleBase" id="RU004504"/>
    </source>
</evidence>
<feature type="region of interest" description="Disordered" evidence="15">
    <location>
        <begin position="275"/>
        <end position="451"/>
    </location>
</feature>
<dbReference type="PROSITE" id="PS50013">
    <property type="entry name" value="CHROMO_2"/>
    <property type="match status" value="2"/>
</dbReference>
<dbReference type="Gene3D" id="3.40.50.10810">
    <property type="entry name" value="Tandem AAA-ATPase domain"/>
    <property type="match status" value="1"/>
</dbReference>
<keyword evidence="20" id="KW-1185">Reference proteome</keyword>
<feature type="compositionally biased region" description="Polar residues" evidence="15">
    <location>
        <begin position="395"/>
        <end position="404"/>
    </location>
</feature>
<accession>A0A835JV81</accession>
<dbReference type="GO" id="GO:0016887">
    <property type="term" value="F:ATP hydrolysis activity"/>
    <property type="evidence" value="ECO:0007669"/>
    <property type="project" value="TreeGrafter"/>
</dbReference>
<evidence type="ECO:0008006" key="21">
    <source>
        <dbReference type="Google" id="ProtNLM"/>
    </source>
</evidence>
<dbReference type="InterPro" id="IPR014001">
    <property type="entry name" value="Helicase_ATP-bd"/>
</dbReference>
<dbReference type="SUPFAM" id="SSF52540">
    <property type="entry name" value="P-loop containing nucleoside triphosphate hydrolases"/>
    <property type="match status" value="2"/>
</dbReference>
<feature type="domain" description="Helicase ATP-binding" evidence="17">
    <location>
        <begin position="667"/>
        <end position="839"/>
    </location>
</feature>
<gene>
    <name evidence="19" type="ORF">SADUNF_Sadunf09G0037500</name>
</gene>
<dbReference type="GO" id="GO:0034728">
    <property type="term" value="P:nucleosome organization"/>
    <property type="evidence" value="ECO:0007669"/>
    <property type="project" value="TreeGrafter"/>
</dbReference>
<keyword evidence="10" id="KW-0156">Chromatin regulator</keyword>
<evidence type="ECO:0000256" key="11">
    <source>
        <dbReference type="ARBA" id="ARBA00022898"/>
    </source>
</evidence>
<dbReference type="FunFam" id="3.40.50.10810:FF:000005">
    <property type="entry name" value="Photoperiod-independent early flowering 1"/>
    <property type="match status" value="1"/>
</dbReference>
<dbReference type="InterPro" id="IPR001650">
    <property type="entry name" value="Helicase_C-like"/>
</dbReference>
<keyword evidence="12" id="KW-0238">DNA-binding</keyword>
<feature type="region of interest" description="Disordered" evidence="15">
    <location>
        <begin position="1654"/>
        <end position="1673"/>
    </location>
</feature>
<evidence type="ECO:0000256" key="15">
    <source>
        <dbReference type="SAM" id="MobiDB-lite"/>
    </source>
</evidence>
<keyword evidence="11" id="KW-0663">Pyridoxal phosphate</keyword>
<evidence type="ECO:0000256" key="5">
    <source>
        <dbReference type="ARBA" id="ARBA00022737"/>
    </source>
</evidence>
<dbReference type="CDD" id="cd18660">
    <property type="entry name" value="CD1_tandem"/>
    <property type="match status" value="1"/>
</dbReference>
<feature type="compositionally biased region" description="Acidic residues" evidence="15">
    <location>
        <begin position="300"/>
        <end position="309"/>
    </location>
</feature>
<dbReference type="OrthoDB" id="5857104at2759"/>
<proteinExistence type="inferred from homology"/>
<feature type="compositionally biased region" description="Basic and acidic residues" evidence="15">
    <location>
        <begin position="1249"/>
        <end position="1259"/>
    </location>
</feature>
<comment type="similarity">
    <text evidence="4">Belongs to the class-V pyridoxal-phosphate-dependent aminotransferase family.</text>
</comment>
<dbReference type="SMART" id="SM01176">
    <property type="entry name" value="DUF4208"/>
    <property type="match status" value="1"/>
</dbReference>
<evidence type="ECO:0000256" key="2">
    <source>
        <dbReference type="ARBA" id="ARBA00004123"/>
    </source>
</evidence>
<evidence type="ECO:0000256" key="3">
    <source>
        <dbReference type="ARBA" id="ARBA00007025"/>
    </source>
</evidence>
<dbReference type="Pfam" id="PF00266">
    <property type="entry name" value="Aminotran_5"/>
    <property type="match status" value="1"/>
</dbReference>